<dbReference type="OrthoDB" id="9809404at2"/>
<dbReference type="InterPro" id="IPR004114">
    <property type="entry name" value="THUMP_dom"/>
</dbReference>
<dbReference type="RefSeq" id="WP_080805372.1">
    <property type="nucleotide sequence ID" value="NZ_CP021983.2"/>
</dbReference>
<dbReference type="CDD" id="cd11715">
    <property type="entry name" value="THUMP_AdoMetMT"/>
    <property type="match status" value="1"/>
</dbReference>
<name>A0A1Z3HV44_9CYAN</name>
<keyword evidence="1 5" id="KW-0489">Methyltransferase</keyword>
<dbReference type="Gene3D" id="3.40.50.150">
    <property type="entry name" value="Vaccinia Virus protein VP39"/>
    <property type="match status" value="1"/>
</dbReference>
<dbReference type="Gene3D" id="3.30.2130.30">
    <property type="match status" value="1"/>
</dbReference>
<accession>A0A1Z3HV44</accession>
<dbReference type="EC" id="2.1.1.-" evidence="5"/>
<feature type="domain" description="THUMP" evidence="4">
    <location>
        <begin position="43"/>
        <end position="154"/>
    </location>
</feature>
<evidence type="ECO:0000313" key="5">
    <source>
        <dbReference type="EMBL" id="ASC74174.1"/>
    </source>
</evidence>
<gene>
    <name evidence="5" type="ORF">XM38_051490</name>
</gene>
<dbReference type="PANTHER" id="PTHR47313">
    <property type="entry name" value="RIBOSOMAL RNA LARGE SUBUNIT METHYLTRANSFERASE K/L"/>
    <property type="match status" value="1"/>
</dbReference>
<dbReference type="PROSITE" id="PS51165">
    <property type="entry name" value="THUMP"/>
    <property type="match status" value="1"/>
</dbReference>
<dbReference type="KEGG" id="hhg:XM38_051490"/>
<proteinExistence type="predicted"/>
<dbReference type="SMART" id="SM00981">
    <property type="entry name" value="THUMP"/>
    <property type="match status" value="1"/>
</dbReference>
<dbReference type="InterPro" id="IPR053943">
    <property type="entry name" value="RlmKL-like_Mtase_CS"/>
</dbReference>
<dbReference type="GO" id="GO:0008990">
    <property type="term" value="F:rRNA (guanine-N2-)-methyltransferase activity"/>
    <property type="evidence" value="ECO:0007669"/>
    <property type="project" value="TreeGrafter"/>
</dbReference>
<dbReference type="InterPro" id="IPR000241">
    <property type="entry name" value="RlmKL-like_Mtase"/>
</dbReference>
<dbReference type="Pfam" id="PF22020">
    <property type="entry name" value="RlmL_1st"/>
    <property type="match status" value="1"/>
</dbReference>
<dbReference type="PANTHER" id="PTHR47313:SF1">
    <property type="entry name" value="RIBOSOMAL RNA LARGE SUBUNIT METHYLTRANSFERASE K_L"/>
    <property type="match status" value="1"/>
</dbReference>
<dbReference type="Pfam" id="PF01170">
    <property type="entry name" value="UPF0020"/>
    <property type="match status" value="1"/>
</dbReference>
<dbReference type="PROSITE" id="PS00092">
    <property type="entry name" value="N6_MTASE"/>
    <property type="match status" value="1"/>
</dbReference>
<dbReference type="SUPFAM" id="SSF53335">
    <property type="entry name" value="S-adenosyl-L-methionine-dependent methyltransferases"/>
    <property type="match status" value="1"/>
</dbReference>
<keyword evidence="2 5" id="KW-0808">Transferase</keyword>
<dbReference type="AlphaFoldDB" id="A0A1Z3HV44"/>
<evidence type="ECO:0000256" key="3">
    <source>
        <dbReference type="PROSITE-ProRule" id="PRU00529"/>
    </source>
</evidence>
<evidence type="ECO:0000259" key="4">
    <source>
        <dbReference type="PROSITE" id="PS51165"/>
    </source>
</evidence>
<keyword evidence="3" id="KW-0694">RNA-binding</keyword>
<dbReference type="GO" id="GO:0070043">
    <property type="term" value="F:rRNA (guanine-N7-)-methyltransferase activity"/>
    <property type="evidence" value="ECO:0007669"/>
    <property type="project" value="TreeGrafter"/>
</dbReference>
<reference evidence="5 6" key="1">
    <citation type="journal article" date="2016" name="Biochim. Biophys. Acta">
        <title>Characterization of red-shifted phycobilisomes isolated from the chlorophyll f-containing cyanobacterium Halomicronema hongdechloris.</title>
        <authorList>
            <person name="Li Y."/>
            <person name="Lin Y."/>
            <person name="Garvey C.J."/>
            <person name="Birch D."/>
            <person name="Corkery R.W."/>
            <person name="Loughlin P.C."/>
            <person name="Scheer H."/>
            <person name="Willows R.D."/>
            <person name="Chen M."/>
        </authorList>
    </citation>
    <scope>NUCLEOTIDE SEQUENCE [LARGE SCALE GENOMIC DNA]</scope>
    <source>
        <strain evidence="5 6">C2206</strain>
    </source>
</reference>
<keyword evidence="6" id="KW-1185">Reference proteome</keyword>
<sequence>MGQYFATVARGLETLAAEELVALGAHGVEPQFCGVAFQGHVELLYRVNLWARLPFRILVHLAQVPCQDAKALYQGIQRLDWSAHLTPAETLAVRVTGKNRQLNHSHFTALQVKNAIVDQQRHYWGRRSSVDVQTADVQANVHIQRQQAIVSLDSSGRSLHRRGYRPAVGAAPLKESLAAALVRLTGWQGDVPLLDPLCGSGTLPLEAALQALDVAPGLLDSTFGFQRWPDFDANLWQALLQEAQARRRPSLPVPILGCDRNSDVIRQARHNAQACGLADQVRFFQQALATLDAPADQGIILCNPPYGERMGHPAELADFYRLLGDVLKQRFKGWTAFILSGNKELARHIGLKSAQRFPVYNGSLPCQWMKYELY</sequence>
<protein>
    <submittedName>
        <fullName evidence="5">RNA methyltransferase</fullName>
        <ecNumber evidence="5">2.1.1.-</ecNumber>
    </submittedName>
</protein>
<evidence type="ECO:0000313" key="6">
    <source>
        <dbReference type="Proteomes" id="UP000191901"/>
    </source>
</evidence>
<dbReference type="STRING" id="1641165.XM38_01570"/>
<organism evidence="5 6">
    <name type="scientific">Halomicronema hongdechloris C2206</name>
    <dbReference type="NCBI Taxonomy" id="1641165"/>
    <lineage>
        <taxon>Bacteria</taxon>
        <taxon>Bacillati</taxon>
        <taxon>Cyanobacteriota</taxon>
        <taxon>Cyanophyceae</taxon>
        <taxon>Nodosilineales</taxon>
        <taxon>Nodosilineaceae</taxon>
        <taxon>Halomicronema</taxon>
    </lineage>
</organism>
<evidence type="ECO:0000256" key="1">
    <source>
        <dbReference type="ARBA" id="ARBA00022603"/>
    </source>
</evidence>
<dbReference type="EMBL" id="CP021983">
    <property type="protein sequence ID" value="ASC74174.1"/>
    <property type="molecule type" value="Genomic_DNA"/>
</dbReference>
<dbReference type="InterPro" id="IPR029063">
    <property type="entry name" value="SAM-dependent_MTases_sf"/>
</dbReference>
<dbReference type="PROSITE" id="PS01261">
    <property type="entry name" value="UPF0020"/>
    <property type="match status" value="1"/>
</dbReference>
<evidence type="ECO:0000256" key="2">
    <source>
        <dbReference type="ARBA" id="ARBA00022679"/>
    </source>
</evidence>
<dbReference type="GO" id="GO:0003723">
    <property type="term" value="F:RNA binding"/>
    <property type="evidence" value="ECO:0007669"/>
    <property type="project" value="UniProtKB-UniRule"/>
</dbReference>
<dbReference type="Proteomes" id="UP000191901">
    <property type="component" value="Chromosome"/>
</dbReference>
<dbReference type="InterPro" id="IPR002052">
    <property type="entry name" value="DNA_methylase_N6_adenine_CS"/>
</dbReference>
<dbReference type="InterPro" id="IPR054170">
    <property type="entry name" value="RlmL_1st"/>
</dbReference>
<dbReference type="Pfam" id="PF02926">
    <property type="entry name" value="THUMP"/>
    <property type="match status" value="1"/>
</dbReference>